<evidence type="ECO:0000256" key="8">
    <source>
        <dbReference type="SAM" id="Phobius"/>
    </source>
</evidence>
<keyword evidence="4" id="KW-1003">Cell membrane</keyword>
<evidence type="ECO:0000256" key="4">
    <source>
        <dbReference type="ARBA" id="ARBA00022475"/>
    </source>
</evidence>
<dbReference type="Proteomes" id="UP000539372">
    <property type="component" value="Unassembled WGS sequence"/>
</dbReference>
<organism evidence="9 10">
    <name type="scientific">Pacificispira spongiicola</name>
    <dbReference type="NCBI Taxonomy" id="2729598"/>
    <lineage>
        <taxon>Bacteria</taxon>
        <taxon>Pseudomonadati</taxon>
        <taxon>Pseudomonadota</taxon>
        <taxon>Alphaproteobacteria</taxon>
        <taxon>Rhodospirillales</taxon>
        <taxon>Rhodospirillaceae</taxon>
        <taxon>Pacificispira</taxon>
    </lineage>
</organism>
<proteinExistence type="inferred from homology"/>
<feature type="transmembrane region" description="Helical" evidence="8">
    <location>
        <begin position="197"/>
        <end position="214"/>
    </location>
</feature>
<name>A0A7Y0E1J6_9PROT</name>
<gene>
    <name evidence="9" type="ORF">HH303_13655</name>
</gene>
<evidence type="ECO:0000256" key="5">
    <source>
        <dbReference type="ARBA" id="ARBA00022692"/>
    </source>
</evidence>
<evidence type="ECO:0000256" key="3">
    <source>
        <dbReference type="ARBA" id="ARBA00022448"/>
    </source>
</evidence>
<dbReference type="PANTHER" id="PTHR34979">
    <property type="entry name" value="INNER MEMBRANE PROTEIN YGAZ"/>
    <property type="match status" value="1"/>
</dbReference>
<keyword evidence="6 8" id="KW-1133">Transmembrane helix</keyword>
<feature type="transmembrane region" description="Helical" evidence="8">
    <location>
        <begin position="143"/>
        <end position="164"/>
    </location>
</feature>
<evidence type="ECO:0000313" key="9">
    <source>
        <dbReference type="EMBL" id="NMM45535.1"/>
    </source>
</evidence>
<dbReference type="PANTHER" id="PTHR34979:SF1">
    <property type="entry name" value="INNER MEMBRANE PROTEIN YGAZ"/>
    <property type="match status" value="1"/>
</dbReference>
<feature type="transmembrane region" description="Helical" evidence="8">
    <location>
        <begin position="220"/>
        <end position="241"/>
    </location>
</feature>
<accession>A0A7Y0E1J6</accession>
<dbReference type="GO" id="GO:1903785">
    <property type="term" value="P:L-valine transmembrane transport"/>
    <property type="evidence" value="ECO:0007669"/>
    <property type="project" value="TreeGrafter"/>
</dbReference>
<sequence length="248" mass="25885">MADSIPTTAPSPLPHPFLSGMRDCIGVPALGLGLTMVGFGAMCQDAGLELLPAVGITGLVWGIAGQVALIEIHSGGGGLVAVFVAVALANLRMLPMAVTGLSAVLGNRRIPYLGRLALMQAMAITCWVQMMTRADHVPPPQRVTYYIGFALTLFMAGLIGTATGHELGRVVPPAVLTVTIFMTPLYLLLLISGARQWINRLSVAFGVAIGVGLFPTLGDWAVIAAGLVGGTIAFLISPKLFPERDTDQ</sequence>
<keyword evidence="7 8" id="KW-0472">Membrane</keyword>
<feature type="transmembrane region" description="Helical" evidence="8">
    <location>
        <begin position="77"/>
        <end position="98"/>
    </location>
</feature>
<keyword evidence="3" id="KW-0813">Transport</keyword>
<feature type="transmembrane region" description="Helical" evidence="8">
    <location>
        <begin position="170"/>
        <end position="190"/>
    </location>
</feature>
<reference evidence="9 10" key="1">
    <citation type="submission" date="2020-04" db="EMBL/GenBank/DDBJ databases">
        <title>Rhodospirillaceae bacterium KN72 isolated from deep sea.</title>
        <authorList>
            <person name="Zhang D.-C."/>
        </authorList>
    </citation>
    <scope>NUCLEOTIDE SEQUENCE [LARGE SCALE GENOMIC DNA]</scope>
    <source>
        <strain evidence="9 10">KN72</strain>
    </source>
</reference>
<comment type="similarity">
    <text evidence="2">Belongs to the AzlC family.</text>
</comment>
<comment type="subcellular location">
    <subcellularLocation>
        <location evidence="1">Cell membrane</location>
        <topology evidence="1">Multi-pass membrane protein</topology>
    </subcellularLocation>
</comment>
<evidence type="ECO:0000256" key="6">
    <source>
        <dbReference type="ARBA" id="ARBA00022989"/>
    </source>
</evidence>
<keyword evidence="5 8" id="KW-0812">Transmembrane</keyword>
<feature type="transmembrane region" description="Helical" evidence="8">
    <location>
        <begin position="50"/>
        <end position="70"/>
    </location>
</feature>
<dbReference type="InterPro" id="IPR011606">
    <property type="entry name" value="Brnchd-chn_aa_trnsp_permease"/>
</dbReference>
<evidence type="ECO:0000313" key="10">
    <source>
        <dbReference type="Proteomes" id="UP000539372"/>
    </source>
</evidence>
<keyword evidence="10" id="KW-1185">Reference proteome</keyword>
<dbReference type="AlphaFoldDB" id="A0A7Y0E1J6"/>
<dbReference type="GO" id="GO:0005886">
    <property type="term" value="C:plasma membrane"/>
    <property type="evidence" value="ECO:0007669"/>
    <property type="project" value="UniProtKB-SubCell"/>
</dbReference>
<protein>
    <submittedName>
        <fullName evidence="9">Branched-chain amino acid ABC transporter permease</fullName>
    </submittedName>
</protein>
<dbReference type="RefSeq" id="WP_169625923.1">
    <property type="nucleotide sequence ID" value="NZ_JABBNT010000004.1"/>
</dbReference>
<evidence type="ECO:0000256" key="1">
    <source>
        <dbReference type="ARBA" id="ARBA00004651"/>
    </source>
</evidence>
<comment type="caution">
    <text evidence="9">The sequence shown here is derived from an EMBL/GenBank/DDBJ whole genome shotgun (WGS) entry which is preliminary data.</text>
</comment>
<evidence type="ECO:0000256" key="7">
    <source>
        <dbReference type="ARBA" id="ARBA00023136"/>
    </source>
</evidence>
<evidence type="ECO:0000256" key="2">
    <source>
        <dbReference type="ARBA" id="ARBA00010735"/>
    </source>
</evidence>
<dbReference type="Pfam" id="PF03591">
    <property type="entry name" value="AzlC"/>
    <property type="match status" value="1"/>
</dbReference>
<dbReference type="EMBL" id="JABBNT010000004">
    <property type="protein sequence ID" value="NMM45535.1"/>
    <property type="molecule type" value="Genomic_DNA"/>
</dbReference>